<dbReference type="NCBIfam" id="NF005559">
    <property type="entry name" value="PRK07231.1"/>
    <property type="match status" value="1"/>
</dbReference>
<dbReference type="GO" id="GO:0016491">
    <property type="term" value="F:oxidoreductase activity"/>
    <property type="evidence" value="ECO:0007669"/>
    <property type="project" value="UniProtKB-KW"/>
</dbReference>
<dbReference type="InterPro" id="IPR020904">
    <property type="entry name" value="Sc_DH/Rdtase_CS"/>
</dbReference>
<dbReference type="InterPro" id="IPR057326">
    <property type="entry name" value="KR_dom"/>
</dbReference>
<dbReference type="InterPro" id="IPR036291">
    <property type="entry name" value="NAD(P)-bd_dom_sf"/>
</dbReference>
<comment type="caution">
    <text evidence="2">The sequence shown here is derived from an EMBL/GenBank/DDBJ whole genome shotgun (WGS) entry which is preliminary data.</text>
</comment>
<evidence type="ECO:0000259" key="1">
    <source>
        <dbReference type="SMART" id="SM00822"/>
    </source>
</evidence>
<dbReference type="EMBL" id="VSSQ01000007">
    <property type="protein sequence ID" value="MPL58743.1"/>
    <property type="molecule type" value="Genomic_DNA"/>
</dbReference>
<dbReference type="AlphaFoldDB" id="A0A644SVV5"/>
<dbReference type="EC" id="1.1.1.385" evidence="2"/>
<reference evidence="2" key="1">
    <citation type="submission" date="2019-08" db="EMBL/GenBank/DDBJ databases">
        <authorList>
            <person name="Kucharzyk K."/>
            <person name="Murdoch R.W."/>
            <person name="Higgins S."/>
            <person name="Loffler F."/>
        </authorList>
    </citation>
    <scope>NUCLEOTIDE SEQUENCE</scope>
</reference>
<name>A0A644SVV5_9ZZZZ</name>
<dbReference type="SUPFAM" id="SSF51735">
    <property type="entry name" value="NAD(P)-binding Rossmann-fold domains"/>
    <property type="match status" value="1"/>
</dbReference>
<organism evidence="2">
    <name type="scientific">bioreactor metagenome</name>
    <dbReference type="NCBI Taxonomy" id="1076179"/>
    <lineage>
        <taxon>unclassified sequences</taxon>
        <taxon>metagenomes</taxon>
        <taxon>ecological metagenomes</taxon>
    </lineage>
</organism>
<dbReference type="FunFam" id="3.40.50.720:FF:000084">
    <property type="entry name" value="Short-chain dehydrogenase reductase"/>
    <property type="match status" value="1"/>
</dbReference>
<dbReference type="Gene3D" id="3.40.50.720">
    <property type="entry name" value="NAD(P)-binding Rossmann-like Domain"/>
    <property type="match status" value="1"/>
</dbReference>
<dbReference type="PANTHER" id="PTHR43975">
    <property type="entry name" value="ZGC:101858"/>
    <property type="match status" value="1"/>
</dbReference>
<accession>A0A644SVV5</accession>
<proteinExistence type="predicted"/>
<dbReference type="SMART" id="SM00822">
    <property type="entry name" value="PKS_KR"/>
    <property type="match status" value="1"/>
</dbReference>
<sequence>MNYNFSEKIVLITGGTSGIGLAAAKLFLENGAKVIVVGRSADKGQLATAELAKFNTKVVFLTGDVRTPEGCQQIISQAVALFGQLDIVVNSAGIYLEKMITETTPEEYDEIMDINIKGTYFISKYVVPHLIARGGSIINISSDAGLNGNVLCTAYCAAKGAVTLFTKSLALELAPHNIRVNCVCPGDIATPMLEKQLSGASDADAALREMASIYPMGRVGRAEEAAHVICFLASDAASFVTGAAWTVDGGLTAC</sequence>
<keyword evidence="2" id="KW-0560">Oxidoreductase</keyword>
<dbReference type="PANTHER" id="PTHR43975:SF2">
    <property type="entry name" value="EG:BACR7A4.14 PROTEIN-RELATED"/>
    <property type="match status" value="1"/>
</dbReference>
<dbReference type="CDD" id="cd05233">
    <property type="entry name" value="SDR_c"/>
    <property type="match status" value="1"/>
</dbReference>
<dbReference type="PRINTS" id="PR00081">
    <property type="entry name" value="GDHRDH"/>
</dbReference>
<dbReference type="Pfam" id="PF13561">
    <property type="entry name" value="adh_short_C2"/>
    <property type="match status" value="1"/>
</dbReference>
<dbReference type="InterPro" id="IPR002347">
    <property type="entry name" value="SDR_fam"/>
</dbReference>
<dbReference type="PRINTS" id="PR00080">
    <property type="entry name" value="SDRFAMILY"/>
</dbReference>
<feature type="domain" description="Ketoreductase" evidence="1">
    <location>
        <begin position="8"/>
        <end position="188"/>
    </location>
</feature>
<evidence type="ECO:0000313" key="2">
    <source>
        <dbReference type="EMBL" id="MPL58743.1"/>
    </source>
</evidence>
<dbReference type="PROSITE" id="PS00061">
    <property type="entry name" value="ADH_SHORT"/>
    <property type="match status" value="1"/>
</dbReference>
<protein>
    <submittedName>
        <fullName evidence="2">Dihydroanticapsin 7-dehydrogenase</fullName>
        <ecNumber evidence="2">1.1.1.385</ecNumber>
    </submittedName>
</protein>
<gene>
    <name evidence="2" type="primary">bacC_1</name>
    <name evidence="2" type="ORF">SDC9_04285</name>
</gene>